<organism evidence="1 2">
    <name type="scientific">Duganella qianjiadongensis</name>
    <dbReference type="NCBI Taxonomy" id="2692176"/>
    <lineage>
        <taxon>Bacteria</taxon>
        <taxon>Pseudomonadati</taxon>
        <taxon>Pseudomonadota</taxon>
        <taxon>Betaproteobacteria</taxon>
        <taxon>Burkholderiales</taxon>
        <taxon>Oxalobacteraceae</taxon>
        <taxon>Telluria group</taxon>
        <taxon>Duganella</taxon>
    </lineage>
</organism>
<dbReference type="Proteomes" id="UP000478090">
    <property type="component" value="Unassembled WGS sequence"/>
</dbReference>
<keyword evidence="2" id="KW-1185">Reference proteome</keyword>
<dbReference type="RefSeq" id="WP_161039015.1">
    <property type="nucleotide sequence ID" value="NZ_WWCM01000005.1"/>
</dbReference>
<gene>
    <name evidence="1" type="ORF">GTP27_09925</name>
</gene>
<comment type="caution">
    <text evidence="1">The sequence shown here is derived from an EMBL/GenBank/DDBJ whole genome shotgun (WGS) entry which is preliminary data.</text>
</comment>
<dbReference type="EMBL" id="WWCM01000005">
    <property type="protein sequence ID" value="MYM39647.1"/>
    <property type="molecule type" value="Genomic_DNA"/>
</dbReference>
<reference evidence="1 2" key="1">
    <citation type="submission" date="2019-12" db="EMBL/GenBank/DDBJ databases">
        <title>Novel species isolated from a subtropical stream in China.</title>
        <authorList>
            <person name="Lu H."/>
        </authorList>
    </citation>
    <scope>NUCLEOTIDE SEQUENCE [LARGE SCALE GENOMIC DNA]</scope>
    <source>
        <strain evidence="1 2">CY13W</strain>
    </source>
</reference>
<evidence type="ECO:0000313" key="1">
    <source>
        <dbReference type="EMBL" id="MYM39647.1"/>
    </source>
</evidence>
<proteinExistence type="predicted"/>
<name>A0ABW9VPN2_9BURK</name>
<sequence length="86" mass="9472">MTADLVLSLPPELCRAYSPTEVIIQEMGYAADLLLRAEQSLSREFDVLRAGGVVIDYQATQLLSTQLVRMSAQLTMLALRCVEGRA</sequence>
<protein>
    <submittedName>
        <fullName evidence="1">Uncharacterized protein</fullName>
    </submittedName>
</protein>
<accession>A0ABW9VPN2</accession>
<evidence type="ECO:0000313" key="2">
    <source>
        <dbReference type="Proteomes" id="UP000478090"/>
    </source>
</evidence>